<dbReference type="CDD" id="cd06261">
    <property type="entry name" value="TM_PBP2"/>
    <property type="match status" value="1"/>
</dbReference>
<dbReference type="Pfam" id="PF00528">
    <property type="entry name" value="BPD_transp_1"/>
    <property type="match status" value="1"/>
</dbReference>
<feature type="transmembrane region" description="Helical" evidence="8">
    <location>
        <begin position="12"/>
        <end position="33"/>
    </location>
</feature>
<comment type="subcellular location">
    <subcellularLocation>
        <location evidence="1 8">Cell membrane</location>
        <topology evidence="1 8">Multi-pass membrane protein</topology>
    </subcellularLocation>
</comment>
<organism evidence="10 11">
    <name type="scientific">Clostridium oryzae</name>
    <dbReference type="NCBI Taxonomy" id="1450648"/>
    <lineage>
        <taxon>Bacteria</taxon>
        <taxon>Bacillati</taxon>
        <taxon>Bacillota</taxon>
        <taxon>Clostridia</taxon>
        <taxon>Eubacteriales</taxon>
        <taxon>Clostridiaceae</taxon>
        <taxon>Clostridium</taxon>
    </lineage>
</organism>
<evidence type="ECO:0000313" key="10">
    <source>
        <dbReference type="EMBL" id="OPJ56184.1"/>
    </source>
</evidence>
<dbReference type="AlphaFoldDB" id="A0A1V4I8G6"/>
<protein>
    <submittedName>
        <fullName evidence="10">Inner membrane ABC transporter permease protein YdcV</fullName>
    </submittedName>
</protein>
<dbReference type="Proteomes" id="UP000190080">
    <property type="component" value="Unassembled WGS sequence"/>
</dbReference>
<comment type="caution">
    <text evidence="10">The sequence shown here is derived from an EMBL/GenBank/DDBJ whole genome shotgun (WGS) entry which is preliminary data.</text>
</comment>
<dbReference type="Gene3D" id="1.10.3720.10">
    <property type="entry name" value="MetI-like"/>
    <property type="match status" value="1"/>
</dbReference>
<dbReference type="PROSITE" id="PS50928">
    <property type="entry name" value="ABC_TM1"/>
    <property type="match status" value="1"/>
</dbReference>
<evidence type="ECO:0000313" key="11">
    <source>
        <dbReference type="Proteomes" id="UP000190080"/>
    </source>
</evidence>
<dbReference type="InterPro" id="IPR035906">
    <property type="entry name" value="MetI-like_sf"/>
</dbReference>
<feature type="domain" description="ABC transmembrane type-1" evidence="9">
    <location>
        <begin position="63"/>
        <end position="251"/>
    </location>
</feature>
<sequence length="258" mass="28165">MEGRTYKGISYAYLILMFLFLYVPILVVVVYSFNSAKTGAAWQGFTTSWFFQLLQDTNVLDALKTSITVAFFSTLVAAIVGTIGAVGMYKYTFKGKGFIDLLLYIPIIIPEIIMGISLMAFFSKLNARFGIGTMVLSNATFCIPYVLIMVKARLAGFDKSIEDAARDLGANGFTVFRTIILPLIFPAVISGAMLSFALSLDDVIINSFVAGPESTTLPLKIFSMLKFGLSPEINALCSLMLLVTLIVLIVSQSINSDK</sequence>
<name>A0A1V4I8G6_9CLOT</name>
<evidence type="ECO:0000256" key="8">
    <source>
        <dbReference type="RuleBase" id="RU363032"/>
    </source>
</evidence>
<evidence type="ECO:0000256" key="6">
    <source>
        <dbReference type="ARBA" id="ARBA00022989"/>
    </source>
</evidence>
<dbReference type="RefSeq" id="WP_079428385.1">
    <property type="nucleotide sequence ID" value="NZ_MZGV01000098.1"/>
</dbReference>
<feature type="transmembrane region" description="Helical" evidence="8">
    <location>
        <begin position="129"/>
        <end position="150"/>
    </location>
</feature>
<evidence type="ECO:0000259" key="9">
    <source>
        <dbReference type="PROSITE" id="PS50928"/>
    </source>
</evidence>
<dbReference type="PANTHER" id="PTHR43848">
    <property type="entry name" value="PUTRESCINE TRANSPORT SYSTEM PERMEASE PROTEIN POTI"/>
    <property type="match status" value="1"/>
</dbReference>
<dbReference type="InterPro" id="IPR051789">
    <property type="entry name" value="Bact_Polyamine_Transport"/>
</dbReference>
<feature type="transmembrane region" description="Helical" evidence="8">
    <location>
        <begin position="175"/>
        <end position="198"/>
    </location>
</feature>
<reference evidence="10 11" key="1">
    <citation type="submission" date="2017-03" db="EMBL/GenBank/DDBJ databases">
        <title>Genome sequence of Clostridium oryzae DSM 28571.</title>
        <authorList>
            <person name="Poehlein A."/>
            <person name="Daniel R."/>
        </authorList>
    </citation>
    <scope>NUCLEOTIDE SEQUENCE [LARGE SCALE GENOMIC DNA]</scope>
    <source>
        <strain evidence="10 11">DSM 28571</strain>
    </source>
</reference>
<dbReference type="SUPFAM" id="SSF161098">
    <property type="entry name" value="MetI-like"/>
    <property type="match status" value="1"/>
</dbReference>
<keyword evidence="7 8" id="KW-0472">Membrane</keyword>
<keyword evidence="5 8" id="KW-0812">Transmembrane</keyword>
<feature type="transmembrane region" description="Helical" evidence="8">
    <location>
        <begin position="101"/>
        <end position="123"/>
    </location>
</feature>
<evidence type="ECO:0000256" key="1">
    <source>
        <dbReference type="ARBA" id="ARBA00004651"/>
    </source>
</evidence>
<keyword evidence="4" id="KW-1003">Cell membrane</keyword>
<gene>
    <name evidence="10" type="primary">ydcV_3</name>
    <name evidence="10" type="ORF">CLORY_43010</name>
</gene>
<dbReference type="STRING" id="1450648.CLORY_43010"/>
<feature type="transmembrane region" description="Helical" evidence="8">
    <location>
        <begin position="67"/>
        <end position="89"/>
    </location>
</feature>
<keyword evidence="3 8" id="KW-0813">Transport</keyword>
<proteinExistence type="inferred from homology"/>
<dbReference type="PANTHER" id="PTHR43848:SF2">
    <property type="entry name" value="PUTRESCINE TRANSPORT SYSTEM PERMEASE PROTEIN POTI"/>
    <property type="match status" value="1"/>
</dbReference>
<feature type="transmembrane region" description="Helical" evidence="8">
    <location>
        <begin position="233"/>
        <end position="251"/>
    </location>
</feature>
<evidence type="ECO:0000256" key="5">
    <source>
        <dbReference type="ARBA" id="ARBA00022692"/>
    </source>
</evidence>
<evidence type="ECO:0000256" key="3">
    <source>
        <dbReference type="ARBA" id="ARBA00022448"/>
    </source>
</evidence>
<accession>A0A1V4I8G6</accession>
<evidence type="ECO:0000256" key="7">
    <source>
        <dbReference type="ARBA" id="ARBA00023136"/>
    </source>
</evidence>
<dbReference type="GO" id="GO:0005886">
    <property type="term" value="C:plasma membrane"/>
    <property type="evidence" value="ECO:0007669"/>
    <property type="project" value="UniProtKB-SubCell"/>
</dbReference>
<dbReference type="EMBL" id="MZGV01000098">
    <property type="protein sequence ID" value="OPJ56184.1"/>
    <property type="molecule type" value="Genomic_DNA"/>
</dbReference>
<evidence type="ECO:0000256" key="2">
    <source>
        <dbReference type="ARBA" id="ARBA00007069"/>
    </source>
</evidence>
<dbReference type="InterPro" id="IPR000515">
    <property type="entry name" value="MetI-like"/>
</dbReference>
<keyword evidence="11" id="KW-1185">Reference proteome</keyword>
<comment type="similarity">
    <text evidence="2">Belongs to the binding-protein-dependent transport system permease family. CysTW subfamily.</text>
</comment>
<keyword evidence="6 8" id="KW-1133">Transmembrane helix</keyword>
<dbReference type="OrthoDB" id="9782004at2"/>
<evidence type="ECO:0000256" key="4">
    <source>
        <dbReference type="ARBA" id="ARBA00022475"/>
    </source>
</evidence>
<dbReference type="GO" id="GO:0055085">
    <property type="term" value="P:transmembrane transport"/>
    <property type="evidence" value="ECO:0007669"/>
    <property type="project" value="InterPro"/>
</dbReference>